<dbReference type="EMBL" id="FOHV01000048">
    <property type="protein sequence ID" value="SET61722.1"/>
    <property type="molecule type" value="Genomic_DNA"/>
</dbReference>
<dbReference type="AlphaFoldDB" id="A0A1I0FT80"/>
<protein>
    <submittedName>
        <fullName evidence="2">Uncharacterized protein</fullName>
    </submittedName>
</protein>
<name>A0A1I0FT80_9GAMM</name>
<gene>
    <name evidence="2" type="ORF">SAMN02583745_02893</name>
</gene>
<evidence type="ECO:0000313" key="3">
    <source>
        <dbReference type="Proteomes" id="UP000242642"/>
    </source>
</evidence>
<evidence type="ECO:0000256" key="1">
    <source>
        <dbReference type="SAM" id="MobiDB-lite"/>
    </source>
</evidence>
<reference evidence="3" key="1">
    <citation type="submission" date="2016-10" db="EMBL/GenBank/DDBJ databases">
        <authorList>
            <person name="Varghese N."/>
            <person name="Submissions S."/>
        </authorList>
    </citation>
    <scope>NUCLEOTIDE SEQUENCE [LARGE SCALE GENOMIC DNA]</scope>
    <source>
        <strain evidence="3">DSM 18579</strain>
    </source>
</reference>
<accession>A0A1I0FT80</accession>
<organism evidence="2 3">
    <name type="scientific">Thorsellia anophelis DSM 18579</name>
    <dbReference type="NCBI Taxonomy" id="1123402"/>
    <lineage>
        <taxon>Bacteria</taxon>
        <taxon>Pseudomonadati</taxon>
        <taxon>Pseudomonadota</taxon>
        <taxon>Gammaproteobacteria</taxon>
        <taxon>Enterobacterales</taxon>
        <taxon>Thorselliaceae</taxon>
        <taxon>Thorsellia</taxon>
    </lineage>
</organism>
<dbReference type="Proteomes" id="UP000242642">
    <property type="component" value="Unassembled WGS sequence"/>
</dbReference>
<keyword evidence="3" id="KW-1185">Reference proteome</keyword>
<proteinExistence type="predicted"/>
<feature type="region of interest" description="Disordered" evidence="1">
    <location>
        <begin position="28"/>
        <end position="47"/>
    </location>
</feature>
<sequence>SLLSTFRFPNKAERTAILARRDALRAKMDAQTSKDKSKRHVVLKDLL</sequence>
<evidence type="ECO:0000313" key="2">
    <source>
        <dbReference type="EMBL" id="SET61722.1"/>
    </source>
</evidence>
<feature type="non-terminal residue" evidence="2">
    <location>
        <position position="1"/>
    </location>
</feature>